<gene>
    <name evidence="10" type="ORF">SAMN04489714_1327</name>
</gene>
<dbReference type="Gene3D" id="3.40.640.10">
    <property type="entry name" value="Type I PLP-dependent aspartate aminotransferase-like (Major domain)"/>
    <property type="match status" value="1"/>
</dbReference>
<dbReference type="Gene3D" id="1.10.260.50">
    <property type="match status" value="1"/>
</dbReference>
<name>A0ABY0V845_9ACTO</name>
<reference evidence="10 11" key="1">
    <citation type="submission" date="2016-10" db="EMBL/GenBank/DDBJ databases">
        <authorList>
            <person name="Varghese N."/>
            <person name="Submissions S."/>
        </authorList>
    </citation>
    <scope>NUCLEOTIDE SEQUENCE [LARGE SCALE GENOMIC DNA]</scope>
    <source>
        <strain evidence="10 11">DSM 9169</strain>
    </source>
</reference>
<comment type="similarity">
    <text evidence="2">Belongs to the class-V pyridoxal-phosphate-dependent aminotransferase family. NifS/IscS subfamily.</text>
</comment>
<dbReference type="InterPro" id="IPR016454">
    <property type="entry name" value="Cysteine_dSase"/>
</dbReference>
<sequence length="411" mass="43060">MTTPTHYLDFAATTPLRPVAREAWLKAQHDLTATPGNPSSLHAGGRAARRMLDDAREQIADLLGVNLHEVLFTSGATESDALAMAGTARAVRAVNPARSVVAVSALEHDAVAHQREVLEPAGFTWQVLPSSAQGITFIGELDAAHLSEHLAVVSVCTVCSEVGTIQPVAQLADIFGAAGNDPVRAARGQRPIIHTDAAQAFSCLPISMDTLGADLLSIGGHKVGAPVGTGILVARRGIPLTTDRPGGGHERGIRSGTPDVAGAVALAAAMVECVSERDHMHRHCSQMRREILDHLPEGVSATVGDAPTVPSIIHLSMPTAHPEVVLMAMDRAGVMVSAGSACHAGVTRPSEVVMAMDRSEREALGVLRVCVSTSTTLDDVRALCQALPDALSQAQAMDGFDERGHVVKEDR</sequence>
<evidence type="ECO:0000313" key="10">
    <source>
        <dbReference type="EMBL" id="SDT97073.1"/>
    </source>
</evidence>
<evidence type="ECO:0000256" key="6">
    <source>
        <dbReference type="ARBA" id="ARBA00023004"/>
    </source>
</evidence>
<dbReference type="PANTHER" id="PTHR11601:SF34">
    <property type="entry name" value="CYSTEINE DESULFURASE"/>
    <property type="match status" value="1"/>
</dbReference>
<dbReference type="InterPro" id="IPR015421">
    <property type="entry name" value="PyrdxlP-dep_Trfase_major"/>
</dbReference>
<dbReference type="InterPro" id="IPR015424">
    <property type="entry name" value="PyrdxlP-dep_Trfase"/>
</dbReference>
<evidence type="ECO:0000313" key="11">
    <source>
        <dbReference type="Proteomes" id="UP000198976"/>
    </source>
</evidence>
<evidence type="ECO:0000256" key="3">
    <source>
        <dbReference type="ARBA" id="ARBA00022679"/>
    </source>
</evidence>
<evidence type="ECO:0000256" key="2">
    <source>
        <dbReference type="ARBA" id="ARBA00006490"/>
    </source>
</evidence>
<dbReference type="Pfam" id="PF00266">
    <property type="entry name" value="Aminotran_5"/>
    <property type="match status" value="1"/>
</dbReference>
<dbReference type="Proteomes" id="UP000198976">
    <property type="component" value="Chromosome I"/>
</dbReference>
<keyword evidence="7" id="KW-0411">Iron-sulfur</keyword>
<dbReference type="InterPro" id="IPR000192">
    <property type="entry name" value="Aminotrans_V_dom"/>
</dbReference>
<keyword evidence="11" id="KW-1185">Reference proteome</keyword>
<evidence type="ECO:0000256" key="1">
    <source>
        <dbReference type="ARBA" id="ARBA00001933"/>
    </source>
</evidence>
<organism evidence="10 11">
    <name type="scientific">Schaalia radingae</name>
    <dbReference type="NCBI Taxonomy" id="131110"/>
    <lineage>
        <taxon>Bacteria</taxon>
        <taxon>Bacillati</taxon>
        <taxon>Actinomycetota</taxon>
        <taxon>Actinomycetes</taxon>
        <taxon>Actinomycetales</taxon>
        <taxon>Actinomycetaceae</taxon>
        <taxon>Schaalia</taxon>
    </lineage>
</organism>
<dbReference type="PANTHER" id="PTHR11601">
    <property type="entry name" value="CYSTEINE DESULFURYLASE FAMILY MEMBER"/>
    <property type="match status" value="1"/>
</dbReference>
<evidence type="ECO:0000256" key="7">
    <source>
        <dbReference type="ARBA" id="ARBA00023014"/>
    </source>
</evidence>
<keyword evidence="4" id="KW-0479">Metal-binding</keyword>
<protein>
    <submittedName>
        <fullName evidence="10">Cysteine desulfurase</fullName>
    </submittedName>
</protein>
<dbReference type="Gene3D" id="3.90.1150.10">
    <property type="entry name" value="Aspartate Aminotransferase, domain 1"/>
    <property type="match status" value="1"/>
</dbReference>
<evidence type="ECO:0000256" key="8">
    <source>
        <dbReference type="ARBA" id="ARBA00050776"/>
    </source>
</evidence>
<dbReference type="RefSeq" id="WP_092648665.1">
    <property type="nucleotide sequence ID" value="NZ_LT629792.1"/>
</dbReference>
<dbReference type="EMBL" id="LT629792">
    <property type="protein sequence ID" value="SDT97073.1"/>
    <property type="molecule type" value="Genomic_DNA"/>
</dbReference>
<accession>A0ABY0V845</accession>
<keyword evidence="6" id="KW-0408">Iron</keyword>
<dbReference type="SUPFAM" id="SSF53383">
    <property type="entry name" value="PLP-dependent transferases"/>
    <property type="match status" value="1"/>
</dbReference>
<proteinExistence type="inferred from homology"/>
<evidence type="ECO:0000259" key="9">
    <source>
        <dbReference type="Pfam" id="PF00266"/>
    </source>
</evidence>
<comment type="catalytic activity">
    <reaction evidence="8">
        <text>(sulfur carrier)-H + L-cysteine = (sulfur carrier)-SH + L-alanine</text>
        <dbReference type="Rhea" id="RHEA:43892"/>
        <dbReference type="Rhea" id="RHEA-COMP:14737"/>
        <dbReference type="Rhea" id="RHEA-COMP:14739"/>
        <dbReference type="ChEBI" id="CHEBI:29917"/>
        <dbReference type="ChEBI" id="CHEBI:35235"/>
        <dbReference type="ChEBI" id="CHEBI:57972"/>
        <dbReference type="ChEBI" id="CHEBI:64428"/>
        <dbReference type="EC" id="2.8.1.7"/>
    </reaction>
</comment>
<evidence type="ECO:0000256" key="5">
    <source>
        <dbReference type="ARBA" id="ARBA00022898"/>
    </source>
</evidence>
<dbReference type="InterPro" id="IPR015422">
    <property type="entry name" value="PyrdxlP-dep_Trfase_small"/>
</dbReference>
<evidence type="ECO:0000256" key="4">
    <source>
        <dbReference type="ARBA" id="ARBA00022723"/>
    </source>
</evidence>
<keyword evidence="5" id="KW-0663">Pyridoxal phosphate</keyword>
<dbReference type="PIRSF" id="PIRSF005572">
    <property type="entry name" value="NifS"/>
    <property type="match status" value="1"/>
</dbReference>
<keyword evidence="3" id="KW-0808">Transferase</keyword>
<comment type="cofactor">
    <cofactor evidence="1">
        <name>pyridoxal 5'-phosphate</name>
        <dbReference type="ChEBI" id="CHEBI:597326"/>
    </cofactor>
</comment>
<feature type="domain" description="Aminotransferase class V" evidence="9">
    <location>
        <begin position="6"/>
        <end position="383"/>
    </location>
</feature>